<dbReference type="OrthoDB" id="6429842at2759"/>
<evidence type="ECO:0000313" key="1">
    <source>
        <dbReference type="EMBL" id="GFQ74870.1"/>
    </source>
</evidence>
<reference evidence="1" key="1">
    <citation type="submission" date="2020-07" db="EMBL/GenBank/DDBJ databases">
        <title>Multicomponent nature underlies the extraordinary mechanical properties of spider dragline silk.</title>
        <authorList>
            <person name="Kono N."/>
            <person name="Nakamura H."/>
            <person name="Mori M."/>
            <person name="Yoshida Y."/>
            <person name="Ohtoshi R."/>
            <person name="Malay A.D."/>
            <person name="Moran D.A.P."/>
            <person name="Tomita M."/>
            <person name="Numata K."/>
            <person name="Arakawa K."/>
        </authorList>
    </citation>
    <scope>NUCLEOTIDE SEQUENCE</scope>
</reference>
<sequence length="189" mass="22225">MKKNNDYYPVVNNKIYYAKNSKGRYKYAKDSNGTIIYPKENNHETYIVENGVGSFNLLKDTQGFVTYVKRDKKEMYPTLNAENETAEMIIDNYAKDSSNQFYYPVDSYNNEYTNKTGDFIQHLGYPITNNGYIIIPNINKKPKFFNQDVTEKEIKYILLRPGFTTYDFLTNKLSFRKPRTSLQKQNSLL</sequence>
<accession>A0A8X6KFW6</accession>
<dbReference type="EMBL" id="BMAO01011591">
    <property type="protein sequence ID" value="GFQ74870.1"/>
    <property type="molecule type" value="Genomic_DNA"/>
</dbReference>
<organism evidence="1 2">
    <name type="scientific">Trichonephila clavata</name>
    <name type="common">Joro spider</name>
    <name type="synonym">Nephila clavata</name>
    <dbReference type="NCBI Taxonomy" id="2740835"/>
    <lineage>
        <taxon>Eukaryota</taxon>
        <taxon>Metazoa</taxon>
        <taxon>Ecdysozoa</taxon>
        <taxon>Arthropoda</taxon>
        <taxon>Chelicerata</taxon>
        <taxon>Arachnida</taxon>
        <taxon>Araneae</taxon>
        <taxon>Araneomorphae</taxon>
        <taxon>Entelegynae</taxon>
        <taxon>Araneoidea</taxon>
        <taxon>Nephilidae</taxon>
        <taxon>Trichonephila</taxon>
    </lineage>
</organism>
<evidence type="ECO:0000313" key="2">
    <source>
        <dbReference type="Proteomes" id="UP000887116"/>
    </source>
</evidence>
<protein>
    <submittedName>
        <fullName evidence="1">Uncharacterized protein</fullName>
    </submittedName>
</protein>
<gene>
    <name evidence="1" type="ORF">TNCT_592441</name>
</gene>
<name>A0A8X6KFW6_TRICU</name>
<keyword evidence="2" id="KW-1185">Reference proteome</keyword>
<proteinExistence type="predicted"/>
<dbReference type="AlphaFoldDB" id="A0A8X6KFW6"/>
<comment type="caution">
    <text evidence="1">The sequence shown here is derived from an EMBL/GenBank/DDBJ whole genome shotgun (WGS) entry which is preliminary data.</text>
</comment>
<dbReference type="Proteomes" id="UP000887116">
    <property type="component" value="Unassembled WGS sequence"/>
</dbReference>